<dbReference type="GO" id="GO:0005737">
    <property type="term" value="C:cytoplasm"/>
    <property type="evidence" value="ECO:0007669"/>
    <property type="project" value="UniProtKB-SubCell"/>
</dbReference>
<keyword evidence="13" id="KW-0862">Zinc</keyword>
<keyword evidence="17" id="KW-0175">Coiled coil</keyword>
<evidence type="ECO:0000256" key="1">
    <source>
        <dbReference type="ARBA" id="ARBA00000900"/>
    </source>
</evidence>
<dbReference type="SUPFAM" id="SSF50978">
    <property type="entry name" value="WD40 repeat-like"/>
    <property type="match status" value="1"/>
</dbReference>
<evidence type="ECO:0000256" key="13">
    <source>
        <dbReference type="ARBA" id="ARBA00022833"/>
    </source>
</evidence>
<accession>A0A6J0BAL3</accession>
<proteinExistence type="predicted"/>
<evidence type="ECO:0000256" key="10">
    <source>
        <dbReference type="ARBA" id="ARBA00022763"/>
    </source>
</evidence>
<evidence type="ECO:0000256" key="15">
    <source>
        <dbReference type="ARBA" id="ARBA00023242"/>
    </source>
</evidence>
<keyword evidence="15" id="KW-0539">Nucleus</keyword>
<dbReference type="Gene3D" id="3.30.40.10">
    <property type="entry name" value="Zinc/RING finger domain, C3HC4 (zinc finger)"/>
    <property type="match status" value="1"/>
</dbReference>
<feature type="region of interest" description="Disordered" evidence="18">
    <location>
        <begin position="1"/>
        <end position="24"/>
    </location>
</feature>
<keyword evidence="9" id="KW-0677">Repeat</keyword>
<evidence type="ECO:0000256" key="18">
    <source>
        <dbReference type="SAM" id="MobiDB-lite"/>
    </source>
</evidence>
<comment type="subcellular location">
    <subcellularLocation>
        <location evidence="3">Cytoplasm</location>
    </subcellularLocation>
    <subcellularLocation>
        <location evidence="2">Nucleus</location>
        <location evidence="2">PML body</location>
    </subcellularLocation>
</comment>
<dbReference type="PANTHER" id="PTHR16047:SF7">
    <property type="entry name" value="E3 UBIQUITIN-PROTEIN LIGASE RFWD3"/>
    <property type="match status" value="1"/>
</dbReference>
<dbReference type="GO" id="GO:0008270">
    <property type="term" value="F:zinc ion binding"/>
    <property type="evidence" value="ECO:0007669"/>
    <property type="project" value="UniProtKB-KW"/>
</dbReference>
<evidence type="ECO:0000256" key="16">
    <source>
        <dbReference type="PROSITE-ProRule" id="PRU00175"/>
    </source>
</evidence>
<dbReference type="CTD" id="55159"/>
<sequence length="577" mass="64840">MENNEEEMEVQEADEPVILAPDNRVNTPIREVVHISEPETDQEAQVIEHSEPITFRSVQGEENVPIFQKPQANNNNEELLEIGNKRKDPGSDEEADLDSGQSCPICMDLWNNSGEHRLCSLRCGHLFGYSCIQRWLQTGCNAGARRCPQCNHKASAKDIRVLYVKKLSAVDTSEADKLKVELSKVTAEKSRLQMELERYIIRQKLFDQQLAGMKQRILELESQQLQMGKEYQSSLQHSNSQPMLKKFHLERSIDICKDGGCRVLAYNAWYQTLVISQKSTNALFSGYGIKKIDSREFRSRQFVFLHSQAIRDVSFNPYINEILLSVGFDKCAKLMDIHNNTVVHNYQTDSQLWSCCWAGNNHNVFLAGAQDGSVRQFDIRQTAGPISKIDGPGDRSPVVALAKVAPAYDSGIPAGGFIACRLNSCFAYESKDAEFAGKQMFLEGPFVSVCYDSESKHVVVSSRPNPRQPQARHTVCTIEKGTEDIIVCNIVHTFQGGNSQKLLSRPCQIKTENDTLLAAHQEATSSIPIWSISTGKQIYNLPVSDPVIDFCAFNTKNNDLFLATLSQKKLRAYKYGN</sequence>
<evidence type="ECO:0000256" key="12">
    <source>
        <dbReference type="ARBA" id="ARBA00022786"/>
    </source>
</evidence>
<dbReference type="InterPro" id="IPR036322">
    <property type="entry name" value="WD40_repeat_dom_sf"/>
</dbReference>
<dbReference type="AlphaFoldDB" id="A0A6J0BAL3"/>
<keyword evidence="7" id="KW-0853">WD repeat</keyword>
<dbReference type="GO" id="GO:0016605">
    <property type="term" value="C:PML body"/>
    <property type="evidence" value="ECO:0007669"/>
    <property type="project" value="UniProtKB-SubCell"/>
</dbReference>
<keyword evidence="10" id="KW-0227">DNA damage</keyword>
<dbReference type="OrthoDB" id="5600418at2759"/>
<dbReference type="SMART" id="SM00320">
    <property type="entry name" value="WD40"/>
    <property type="match status" value="2"/>
</dbReference>
<keyword evidence="14" id="KW-0234">DNA repair</keyword>
<keyword evidence="8" id="KW-0808">Transferase</keyword>
<evidence type="ECO:0000256" key="14">
    <source>
        <dbReference type="ARBA" id="ARBA00023204"/>
    </source>
</evidence>
<dbReference type="SUPFAM" id="SSF57850">
    <property type="entry name" value="RING/U-box"/>
    <property type="match status" value="1"/>
</dbReference>
<dbReference type="GO" id="GO:0016567">
    <property type="term" value="P:protein ubiquitination"/>
    <property type="evidence" value="ECO:0007669"/>
    <property type="project" value="InterPro"/>
</dbReference>
<evidence type="ECO:0000256" key="11">
    <source>
        <dbReference type="ARBA" id="ARBA00022771"/>
    </source>
</evidence>
<dbReference type="InterPro" id="IPR001841">
    <property type="entry name" value="Znf_RING"/>
</dbReference>
<reference evidence="21" key="1">
    <citation type="submission" date="2025-08" db="UniProtKB">
        <authorList>
            <consortium name="RefSeq"/>
        </authorList>
    </citation>
    <scope>IDENTIFICATION</scope>
    <source>
        <tissue evidence="21">Thorax and Abdomen</tissue>
    </source>
</reference>
<evidence type="ECO:0000256" key="17">
    <source>
        <dbReference type="SAM" id="Coils"/>
    </source>
</evidence>
<dbReference type="Gene3D" id="2.130.10.10">
    <property type="entry name" value="YVTN repeat-like/Quinoprotein amine dehydrogenase"/>
    <property type="match status" value="1"/>
</dbReference>
<dbReference type="PANTHER" id="PTHR16047">
    <property type="entry name" value="RFWD3 PROTEIN"/>
    <property type="match status" value="1"/>
</dbReference>
<dbReference type="EC" id="2.3.2.27" evidence="5"/>
<feature type="coiled-coil region" evidence="17">
    <location>
        <begin position="175"/>
        <end position="202"/>
    </location>
</feature>
<comment type="catalytic activity">
    <reaction evidence="1">
        <text>S-ubiquitinyl-[E2 ubiquitin-conjugating enzyme]-L-cysteine + [acceptor protein]-L-lysine = [E2 ubiquitin-conjugating enzyme]-L-cysteine + N(6)-ubiquitinyl-[acceptor protein]-L-lysine.</text>
        <dbReference type="EC" id="2.3.2.27"/>
    </reaction>
</comment>
<dbReference type="InterPro" id="IPR013083">
    <property type="entry name" value="Znf_RING/FYVE/PHD"/>
</dbReference>
<evidence type="ECO:0000256" key="7">
    <source>
        <dbReference type="ARBA" id="ARBA00022574"/>
    </source>
</evidence>
<feature type="compositionally biased region" description="Acidic residues" evidence="18">
    <location>
        <begin position="1"/>
        <end position="15"/>
    </location>
</feature>
<feature type="domain" description="RING-type" evidence="19">
    <location>
        <begin position="103"/>
        <end position="151"/>
    </location>
</feature>
<gene>
    <name evidence="21" type="primary">LOC107218575</name>
</gene>
<dbReference type="InterPro" id="IPR037381">
    <property type="entry name" value="RFWD3"/>
</dbReference>
<keyword evidence="6" id="KW-0963">Cytoplasm</keyword>
<evidence type="ECO:0000256" key="6">
    <source>
        <dbReference type="ARBA" id="ARBA00022490"/>
    </source>
</evidence>
<evidence type="ECO:0000256" key="9">
    <source>
        <dbReference type="ARBA" id="ARBA00022737"/>
    </source>
</evidence>
<dbReference type="InParanoid" id="A0A6J0BAL3"/>
<keyword evidence="12" id="KW-0833">Ubl conjugation pathway</keyword>
<dbReference type="Pfam" id="PF23419">
    <property type="entry name" value="WD40_RFWD3"/>
    <property type="match status" value="1"/>
</dbReference>
<evidence type="ECO:0000256" key="4">
    <source>
        <dbReference type="ARBA" id="ARBA00004906"/>
    </source>
</evidence>
<dbReference type="GeneID" id="107218575"/>
<dbReference type="InterPro" id="IPR056527">
    <property type="entry name" value="WD40_RFWD3"/>
</dbReference>
<dbReference type="SMART" id="SM00184">
    <property type="entry name" value="RING"/>
    <property type="match status" value="1"/>
</dbReference>
<dbReference type="Proteomes" id="UP000829291">
    <property type="component" value="Chromosome 2"/>
</dbReference>
<dbReference type="FunCoup" id="A0A6J0BAL3">
    <property type="interactions" value="1455"/>
</dbReference>
<dbReference type="RefSeq" id="XP_015511975.1">
    <property type="nucleotide sequence ID" value="XM_015656489.2"/>
</dbReference>
<evidence type="ECO:0000256" key="2">
    <source>
        <dbReference type="ARBA" id="ARBA00004322"/>
    </source>
</evidence>
<evidence type="ECO:0000313" key="20">
    <source>
        <dbReference type="Proteomes" id="UP000829291"/>
    </source>
</evidence>
<keyword evidence="20" id="KW-1185">Reference proteome</keyword>
<dbReference type="InterPro" id="IPR015943">
    <property type="entry name" value="WD40/YVTN_repeat-like_dom_sf"/>
</dbReference>
<keyword evidence="11 16" id="KW-0863">Zinc-finger</keyword>
<dbReference type="CDD" id="cd16450">
    <property type="entry name" value="mRING-C3HGC3_RFWD3"/>
    <property type="match status" value="1"/>
</dbReference>
<evidence type="ECO:0000256" key="8">
    <source>
        <dbReference type="ARBA" id="ARBA00022679"/>
    </source>
</evidence>
<evidence type="ECO:0000256" key="5">
    <source>
        <dbReference type="ARBA" id="ARBA00012483"/>
    </source>
</evidence>
<evidence type="ECO:0000259" key="19">
    <source>
        <dbReference type="PROSITE" id="PS50089"/>
    </source>
</evidence>
<organism evidence="21">
    <name type="scientific">Neodiprion lecontei</name>
    <name type="common">Redheaded pine sawfly</name>
    <dbReference type="NCBI Taxonomy" id="441921"/>
    <lineage>
        <taxon>Eukaryota</taxon>
        <taxon>Metazoa</taxon>
        <taxon>Ecdysozoa</taxon>
        <taxon>Arthropoda</taxon>
        <taxon>Hexapoda</taxon>
        <taxon>Insecta</taxon>
        <taxon>Pterygota</taxon>
        <taxon>Neoptera</taxon>
        <taxon>Endopterygota</taxon>
        <taxon>Hymenoptera</taxon>
        <taxon>Tenthredinoidea</taxon>
        <taxon>Diprionidae</taxon>
        <taxon>Diprioninae</taxon>
        <taxon>Neodiprion</taxon>
    </lineage>
</organism>
<name>A0A6J0BAL3_NEOLC</name>
<dbReference type="PROSITE" id="PS50089">
    <property type="entry name" value="ZF_RING_2"/>
    <property type="match status" value="1"/>
</dbReference>
<dbReference type="GO" id="GO:0061630">
    <property type="term" value="F:ubiquitin protein ligase activity"/>
    <property type="evidence" value="ECO:0007669"/>
    <property type="project" value="UniProtKB-EC"/>
</dbReference>
<dbReference type="KEGG" id="nlo:107218575"/>
<comment type="pathway">
    <text evidence="4">Protein modification; protein ubiquitination.</text>
</comment>
<protein>
    <recommendedName>
        <fullName evidence="5">RING-type E3 ubiquitin transferase</fullName>
        <ecNumber evidence="5">2.3.2.27</ecNumber>
    </recommendedName>
</protein>
<keyword evidence="11 16" id="KW-0479">Metal-binding</keyword>
<dbReference type="InterPro" id="IPR001680">
    <property type="entry name" value="WD40_rpt"/>
</dbReference>
<evidence type="ECO:0000256" key="3">
    <source>
        <dbReference type="ARBA" id="ARBA00004496"/>
    </source>
</evidence>
<dbReference type="Pfam" id="PF13639">
    <property type="entry name" value="zf-RING_2"/>
    <property type="match status" value="1"/>
</dbReference>
<evidence type="ECO:0000313" key="21">
    <source>
        <dbReference type="RefSeq" id="XP_015511975.1"/>
    </source>
</evidence>
<dbReference type="GO" id="GO:0036297">
    <property type="term" value="P:interstrand cross-link repair"/>
    <property type="evidence" value="ECO:0007669"/>
    <property type="project" value="InterPro"/>
</dbReference>